<keyword evidence="2" id="KW-1185">Reference proteome</keyword>
<reference evidence="1 2" key="1">
    <citation type="journal article" date="2022" name="Hortic Res">
        <title>A haplotype resolved chromosomal level avocado genome allows analysis of novel avocado genes.</title>
        <authorList>
            <person name="Nath O."/>
            <person name="Fletcher S.J."/>
            <person name="Hayward A."/>
            <person name="Shaw L.M."/>
            <person name="Masouleh A.K."/>
            <person name="Furtado A."/>
            <person name="Henry R.J."/>
            <person name="Mitter N."/>
        </authorList>
    </citation>
    <scope>NUCLEOTIDE SEQUENCE [LARGE SCALE GENOMIC DNA]</scope>
    <source>
        <strain evidence="2">cv. Hass</strain>
    </source>
</reference>
<proteinExistence type="predicted"/>
<sequence>MARPSAYMDYSLQSRVWNEIFKAGLTPAIPPVSPSVHIWRRPNQSQRRRKVGQNPGNDILERERVVEISLRRSVFWRRFCGNFEELLLVLSGFGRWVLRCFEYLGLEVTG</sequence>
<comment type="caution">
    <text evidence="1">The sequence shown here is derived from an EMBL/GenBank/DDBJ whole genome shotgun (WGS) entry which is preliminary data.</text>
</comment>
<name>A0ACC2MWW9_PERAE</name>
<evidence type="ECO:0000313" key="2">
    <source>
        <dbReference type="Proteomes" id="UP001234297"/>
    </source>
</evidence>
<gene>
    <name evidence="1" type="ORF">MRB53_003330</name>
</gene>
<organism evidence="1 2">
    <name type="scientific">Persea americana</name>
    <name type="common">Avocado</name>
    <dbReference type="NCBI Taxonomy" id="3435"/>
    <lineage>
        <taxon>Eukaryota</taxon>
        <taxon>Viridiplantae</taxon>
        <taxon>Streptophyta</taxon>
        <taxon>Embryophyta</taxon>
        <taxon>Tracheophyta</taxon>
        <taxon>Spermatophyta</taxon>
        <taxon>Magnoliopsida</taxon>
        <taxon>Magnoliidae</taxon>
        <taxon>Laurales</taxon>
        <taxon>Lauraceae</taxon>
        <taxon>Persea</taxon>
    </lineage>
</organism>
<evidence type="ECO:0000313" key="1">
    <source>
        <dbReference type="EMBL" id="KAJ8650307.1"/>
    </source>
</evidence>
<accession>A0ACC2MWW9</accession>
<protein>
    <submittedName>
        <fullName evidence="1">Uncharacterized protein</fullName>
    </submittedName>
</protein>
<dbReference type="Proteomes" id="UP001234297">
    <property type="component" value="Chromosome 1"/>
</dbReference>
<dbReference type="EMBL" id="CM056809">
    <property type="protein sequence ID" value="KAJ8650307.1"/>
    <property type="molecule type" value="Genomic_DNA"/>
</dbReference>